<evidence type="ECO:0000256" key="2">
    <source>
        <dbReference type="PROSITE-ProRule" id="PRU00285"/>
    </source>
</evidence>
<dbReference type="PANTHER" id="PTHR45640:SF13">
    <property type="entry name" value="HEAT SHOCK PROTEIN 22-RELATED"/>
    <property type="match status" value="1"/>
</dbReference>
<feature type="compositionally biased region" description="Acidic residues" evidence="4">
    <location>
        <begin position="227"/>
        <end position="253"/>
    </location>
</feature>
<accession>A0A9P0AHA2</accession>
<evidence type="ECO:0000259" key="5">
    <source>
        <dbReference type="PROSITE" id="PS01031"/>
    </source>
</evidence>
<gene>
    <name evidence="6" type="ORF">BEMITA_LOCUS10416</name>
</gene>
<evidence type="ECO:0000256" key="1">
    <source>
        <dbReference type="ARBA" id="ARBA00023016"/>
    </source>
</evidence>
<dbReference type="GO" id="GO:0051082">
    <property type="term" value="F:unfolded protein binding"/>
    <property type="evidence" value="ECO:0007669"/>
    <property type="project" value="TreeGrafter"/>
</dbReference>
<feature type="compositionally biased region" description="Basic and acidic residues" evidence="4">
    <location>
        <begin position="22"/>
        <end position="36"/>
    </location>
</feature>
<dbReference type="InterPro" id="IPR002068">
    <property type="entry name" value="A-crystallin/Hsp20_dom"/>
</dbReference>
<protein>
    <recommendedName>
        <fullName evidence="5">SHSP domain-containing protein</fullName>
    </recommendedName>
</protein>
<feature type="region of interest" description="Disordered" evidence="4">
    <location>
        <begin position="200"/>
        <end position="273"/>
    </location>
</feature>
<dbReference type="PRINTS" id="PR00299">
    <property type="entry name" value="ACRYSTALLIN"/>
</dbReference>
<comment type="similarity">
    <text evidence="2 3">Belongs to the small heat shock protein (HSP20) family.</text>
</comment>
<proteinExistence type="inferred from homology"/>
<dbReference type="GO" id="GO:0009408">
    <property type="term" value="P:response to heat"/>
    <property type="evidence" value="ECO:0007669"/>
    <property type="project" value="TreeGrafter"/>
</dbReference>
<dbReference type="CDD" id="cd06526">
    <property type="entry name" value="metazoan_ACD"/>
    <property type="match status" value="1"/>
</dbReference>
<keyword evidence="1" id="KW-0346">Stress response</keyword>
<reference evidence="6" key="1">
    <citation type="submission" date="2021-12" db="EMBL/GenBank/DDBJ databases">
        <authorList>
            <person name="King R."/>
        </authorList>
    </citation>
    <scope>NUCLEOTIDE SEQUENCE</scope>
</reference>
<feature type="region of interest" description="Disordered" evidence="4">
    <location>
        <begin position="65"/>
        <end position="123"/>
    </location>
</feature>
<feature type="compositionally biased region" description="Basic residues" evidence="4">
    <location>
        <begin position="82"/>
        <end position="92"/>
    </location>
</feature>
<feature type="region of interest" description="Disordered" evidence="4">
    <location>
        <begin position="19"/>
        <end position="40"/>
    </location>
</feature>
<evidence type="ECO:0000313" key="7">
    <source>
        <dbReference type="Proteomes" id="UP001152759"/>
    </source>
</evidence>
<feature type="compositionally biased region" description="Polar residues" evidence="4">
    <location>
        <begin position="95"/>
        <end position="123"/>
    </location>
</feature>
<dbReference type="InterPro" id="IPR001436">
    <property type="entry name" value="Alpha-crystallin/sHSP_animal"/>
</dbReference>
<dbReference type="Pfam" id="PF00011">
    <property type="entry name" value="HSP20"/>
    <property type="match status" value="1"/>
</dbReference>
<dbReference type="InterPro" id="IPR008978">
    <property type="entry name" value="HSP20-like_chaperone"/>
</dbReference>
<keyword evidence="7" id="KW-1185">Reference proteome</keyword>
<dbReference type="PROSITE" id="PS01031">
    <property type="entry name" value="SHSP"/>
    <property type="match status" value="1"/>
</dbReference>
<evidence type="ECO:0000313" key="6">
    <source>
        <dbReference type="EMBL" id="CAH0391833.1"/>
    </source>
</evidence>
<dbReference type="GO" id="GO:0005737">
    <property type="term" value="C:cytoplasm"/>
    <property type="evidence" value="ECO:0007669"/>
    <property type="project" value="TreeGrafter"/>
</dbReference>
<dbReference type="PANTHER" id="PTHR45640">
    <property type="entry name" value="HEAT SHOCK PROTEIN HSP-12.2-RELATED"/>
    <property type="match status" value="1"/>
</dbReference>
<dbReference type="GO" id="GO:0005634">
    <property type="term" value="C:nucleus"/>
    <property type="evidence" value="ECO:0007669"/>
    <property type="project" value="TreeGrafter"/>
</dbReference>
<name>A0A9P0AHA2_BEMTA</name>
<dbReference type="AlphaFoldDB" id="A0A9P0AHA2"/>
<evidence type="ECO:0000256" key="3">
    <source>
        <dbReference type="RuleBase" id="RU003616"/>
    </source>
</evidence>
<dbReference type="EMBL" id="OU963867">
    <property type="protein sequence ID" value="CAH0391833.1"/>
    <property type="molecule type" value="Genomic_DNA"/>
</dbReference>
<dbReference type="Proteomes" id="UP001152759">
    <property type="component" value="Chromosome 6"/>
</dbReference>
<dbReference type="Gene3D" id="2.60.40.790">
    <property type="match status" value="1"/>
</dbReference>
<organism evidence="6 7">
    <name type="scientific">Bemisia tabaci</name>
    <name type="common">Sweetpotato whitefly</name>
    <name type="synonym">Aleurodes tabaci</name>
    <dbReference type="NCBI Taxonomy" id="7038"/>
    <lineage>
        <taxon>Eukaryota</taxon>
        <taxon>Metazoa</taxon>
        <taxon>Ecdysozoa</taxon>
        <taxon>Arthropoda</taxon>
        <taxon>Hexapoda</taxon>
        <taxon>Insecta</taxon>
        <taxon>Pterygota</taxon>
        <taxon>Neoptera</taxon>
        <taxon>Paraneoptera</taxon>
        <taxon>Hemiptera</taxon>
        <taxon>Sternorrhyncha</taxon>
        <taxon>Aleyrodoidea</taxon>
        <taxon>Aleyrodidae</taxon>
        <taxon>Aleyrodinae</taxon>
        <taxon>Bemisia</taxon>
    </lineage>
</organism>
<feature type="domain" description="SHSP" evidence="5">
    <location>
        <begin position="81"/>
        <end position="192"/>
    </location>
</feature>
<sequence>MNYEKEQIKITETKLENVINRTQKEDNGKQADKYPLGDEETNMEIEIYNELKRKRMEDLDTSLETIEIRDDSDDTFVEPKKPLQRKQKKKMKASTPRNSQSDSETPGNSRSNSPVKTLVKTSNGAIVVEGKHEEKQDEHGFVSRQFTRRYVLPKDVEIENITSSLSSDGVLTISVPKKLATLDPRRSQVKCASFRSRSPFSGVLSVPNPSGTETQSRKRGHEKDADETGEMEEEKEEEEEEEEEEEVVEEESSGAEASITAFPVRKAPNPSRCSFHPPSLREVVAASMRLQRYILHHGDQSRFVHFLELICKGTC</sequence>
<dbReference type="SUPFAM" id="SSF49764">
    <property type="entry name" value="HSP20-like chaperones"/>
    <property type="match status" value="1"/>
</dbReference>
<evidence type="ECO:0000256" key="4">
    <source>
        <dbReference type="SAM" id="MobiDB-lite"/>
    </source>
</evidence>
<dbReference type="GO" id="GO:0042026">
    <property type="term" value="P:protein refolding"/>
    <property type="evidence" value="ECO:0007669"/>
    <property type="project" value="TreeGrafter"/>
</dbReference>